<dbReference type="Proteomes" id="UP000436088">
    <property type="component" value="Unassembled WGS sequence"/>
</dbReference>
<sequence length="99" mass="10823">MQETLDKVYNAPSSSHLTSHINRSDPKYLCFECVRSLSRLQVAPICYAHLAASQLGQFMKFEDASETSSSHGGVTAPGAIAVPQLPRLKENVSSSMFFC</sequence>
<comment type="caution">
    <text evidence="2">The sequence shown here is derived from an EMBL/GenBank/DDBJ whole genome shotgun (WGS) entry which is preliminary data.</text>
</comment>
<proteinExistence type="predicted"/>
<evidence type="ECO:0000313" key="2">
    <source>
        <dbReference type="EMBL" id="KAE8655458.1"/>
    </source>
</evidence>
<gene>
    <name evidence="2" type="ORF">F3Y22_tig00117027pilonHSYRG00073</name>
</gene>
<dbReference type="EMBL" id="VEPZ02001779">
    <property type="protein sequence ID" value="KAE8655458.1"/>
    <property type="molecule type" value="Genomic_DNA"/>
</dbReference>
<keyword evidence="3" id="KW-1185">Reference proteome</keyword>
<organism evidence="2 3">
    <name type="scientific">Hibiscus syriacus</name>
    <name type="common">Rose of Sharon</name>
    <dbReference type="NCBI Taxonomy" id="106335"/>
    <lineage>
        <taxon>Eukaryota</taxon>
        <taxon>Viridiplantae</taxon>
        <taxon>Streptophyta</taxon>
        <taxon>Embryophyta</taxon>
        <taxon>Tracheophyta</taxon>
        <taxon>Spermatophyta</taxon>
        <taxon>Magnoliopsida</taxon>
        <taxon>eudicotyledons</taxon>
        <taxon>Gunneridae</taxon>
        <taxon>Pentapetalae</taxon>
        <taxon>rosids</taxon>
        <taxon>malvids</taxon>
        <taxon>Malvales</taxon>
        <taxon>Malvaceae</taxon>
        <taxon>Malvoideae</taxon>
        <taxon>Hibiscus</taxon>
    </lineage>
</organism>
<evidence type="ECO:0000256" key="1">
    <source>
        <dbReference type="SAM" id="MobiDB-lite"/>
    </source>
</evidence>
<name>A0A6A2WCH6_HIBSY</name>
<feature type="compositionally biased region" description="Polar residues" evidence="1">
    <location>
        <begin position="11"/>
        <end position="21"/>
    </location>
</feature>
<reference evidence="2" key="1">
    <citation type="submission" date="2019-09" db="EMBL/GenBank/DDBJ databases">
        <title>Draft genome information of white flower Hibiscus syriacus.</title>
        <authorList>
            <person name="Kim Y.-M."/>
        </authorList>
    </citation>
    <scope>NUCLEOTIDE SEQUENCE [LARGE SCALE GENOMIC DNA]</scope>
    <source>
        <strain evidence="2">YM2019G1</strain>
    </source>
</reference>
<dbReference type="InterPro" id="IPR036397">
    <property type="entry name" value="RNaseH_sf"/>
</dbReference>
<feature type="region of interest" description="Disordered" evidence="1">
    <location>
        <begin position="1"/>
        <end position="21"/>
    </location>
</feature>
<dbReference type="AlphaFoldDB" id="A0A6A2WCH6"/>
<accession>A0A6A2WCH6</accession>
<dbReference type="GO" id="GO:0003676">
    <property type="term" value="F:nucleic acid binding"/>
    <property type="evidence" value="ECO:0007669"/>
    <property type="project" value="InterPro"/>
</dbReference>
<protein>
    <submittedName>
        <fullName evidence="2">Uncharacterized protein</fullName>
    </submittedName>
</protein>
<dbReference type="Gene3D" id="3.30.420.10">
    <property type="entry name" value="Ribonuclease H-like superfamily/Ribonuclease H"/>
    <property type="match status" value="1"/>
</dbReference>
<evidence type="ECO:0000313" key="3">
    <source>
        <dbReference type="Proteomes" id="UP000436088"/>
    </source>
</evidence>